<proteinExistence type="predicted"/>
<dbReference type="Pfam" id="PF00112">
    <property type="entry name" value="Peptidase_C1"/>
    <property type="match status" value="1"/>
</dbReference>
<accession>E1Z8C9</accession>
<keyword evidence="2" id="KW-0732">Signal</keyword>
<dbReference type="STRING" id="554065.E1Z8C9"/>
<feature type="region of interest" description="Disordered" evidence="1">
    <location>
        <begin position="111"/>
        <end position="168"/>
    </location>
</feature>
<dbReference type="Gene3D" id="2.40.50.170">
    <property type="entry name" value="Cysteine proteinases. Chain C"/>
    <property type="match status" value="1"/>
</dbReference>
<dbReference type="GO" id="GO:0008234">
    <property type="term" value="F:cysteine-type peptidase activity"/>
    <property type="evidence" value="ECO:0007669"/>
    <property type="project" value="InterPro"/>
</dbReference>
<evidence type="ECO:0000313" key="5">
    <source>
        <dbReference type="Proteomes" id="UP000008141"/>
    </source>
</evidence>
<dbReference type="AlphaFoldDB" id="E1Z8C9"/>
<evidence type="ECO:0000313" key="4">
    <source>
        <dbReference type="EMBL" id="EFN58071.1"/>
    </source>
</evidence>
<dbReference type="RefSeq" id="XP_005850173.1">
    <property type="nucleotide sequence ID" value="XM_005850111.1"/>
</dbReference>
<dbReference type="Proteomes" id="UP000008141">
    <property type="component" value="Unassembled WGS sequence"/>
</dbReference>
<sequence>MRPALLTLLALACAWHSAQSVDDIEPKRPVWPSEYQISWDFTVPYIDEYQKSKDGFKYQYQAWQDTRLGRQKVVRNGKETVILLVPVNKMYEVFPAYDHLTCWEDEIHGGTGPTLAGAQQGGQAVEEGQEEGQAAAGEAPRSQQRRRLRGEAEAAAEEEGEGRQAGGPYLFDWEKKPAKLLHFLLPDLSEERWQYVGTEVFKDTGDSARVYEWDLTAGGVSDMRYRFYVTRDGVPLRLWMMGTNLGYGTSEAGELYWLVKNIWSPYWGEKGYMRVARSPNDCGVASEPLYLDLTV</sequence>
<dbReference type="InParanoid" id="E1Z8C9"/>
<dbReference type="GO" id="GO:0006508">
    <property type="term" value="P:proteolysis"/>
    <property type="evidence" value="ECO:0007669"/>
    <property type="project" value="InterPro"/>
</dbReference>
<evidence type="ECO:0000256" key="1">
    <source>
        <dbReference type="SAM" id="MobiDB-lite"/>
    </source>
</evidence>
<evidence type="ECO:0000256" key="2">
    <source>
        <dbReference type="SAM" id="SignalP"/>
    </source>
</evidence>
<protein>
    <recommendedName>
        <fullName evidence="3">Peptidase C1A papain C-terminal domain-containing protein</fullName>
    </recommendedName>
</protein>
<reference evidence="4 5" key="1">
    <citation type="journal article" date="2010" name="Plant Cell">
        <title>The Chlorella variabilis NC64A genome reveals adaptation to photosymbiosis, coevolution with viruses, and cryptic sex.</title>
        <authorList>
            <person name="Blanc G."/>
            <person name="Duncan G."/>
            <person name="Agarkova I."/>
            <person name="Borodovsky M."/>
            <person name="Gurnon J."/>
            <person name="Kuo A."/>
            <person name="Lindquist E."/>
            <person name="Lucas S."/>
            <person name="Pangilinan J."/>
            <person name="Polle J."/>
            <person name="Salamov A."/>
            <person name="Terry A."/>
            <person name="Yamada T."/>
            <person name="Dunigan D.D."/>
            <person name="Grigoriev I.V."/>
            <person name="Claverie J.M."/>
            <person name="Van Etten J.L."/>
        </authorList>
    </citation>
    <scope>NUCLEOTIDE SEQUENCE [LARGE SCALE GENOMIC DNA]</scope>
    <source>
        <strain evidence="4 5">NC64A</strain>
    </source>
</reference>
<keyword evidence="5" id="KW-1185">Reference proteome</keyword>
<dbReference type="EMBL" id="GL433838">
    <property type="protein sequence ID" value="EFN58071.1"/>
    <property type="molecule type" value="Genomic_DNA"/>
</dbReference>
<feature type="compositionally biased region" description="Low complexity" evidence="1">
    <location>
        <begin position="116"/>
        <end position="139"/>
    </location>
</feature>
<dbReference type="InterPro" id="IPR038765">
    <property type="entry name" value="Papain-like_cys_pep_sf"/>
</dbReference>
<evidence type="ECO:0000259" key="3">
    <source>
        <dbReference type="Pfam" id="PF00112"/>
    </source>
</evidence>
<name>E1Z8C9_CHLVA</name>
<feature type="domain" description="Peptidase C1A papain C-terminal" evidence="3">
    <location>
        <begin position="244"/>
        <end position="290"/>
    </location>
</feature>
<dbReference type="KEGG" id="cvr:CHLNCDRAFT_142355"/>
<gene>
    <name evidence="4" type="ORF">CHLNCDRAFT_142355</name>
</gene>
<dbReference type="SUPFAM" id="SSF54001">
    <property type="entry name" value="Cysteine proteinases"/>
    <property type="match status" value="1"/>
</dbReference>
<organism evidence="5">
    <name type="scientific">Chlorella variabilis</name>
    <name type="common">Green alga</name>
    <dbReference type="NCBI Taxonomy" id="554065"/>
    <lineage>
        <taxon>Eukaryota</taxon>
        <taxon>Viridiplantae</taxon>
        <taxon>Chlorophyta</taxon>
        <taxon>core chlorophytes</taxon>
        <taxon>Trebouxiophyceae</taxon>
        <taxon>Chlorellales</taxon>
        <taxon>Chlorellaceae</taxon>
        <taxon>Chlorella clade</taxon>
        <taxon>Chlorella</taxon>
    </lineage>
</organism>
<feature type="signal peptide" evidence="2">
    <location>
        <begin position="1"/>
        <end position="20"/>
    </location>
</feature>
<feature type="chain" id="PRO_5018723408" description="Peptidase C1A papain C-terminal domain-containing protein" evidence="2">
    <location>
        <begin position="21"/>
        <end position="295"/>
    </location>
</feature>
<dbReference type="InterPro" id="IPR000668">
    <property type="entry name" value="Peptidase_C1A_C"/>
</dbReference>
<dbReference type="GeneID" id="17357771"/>
<dbReference type="OrthoDB" id="10253408at2759"/>